<dbReference type="EMBL" id="WPIP01000391">
    <property type="protein sequence ID" value="MVM93993.1"/>
    <property type="molecule type" value="Genomic_DNA"/>
</dbReference>
<dbReference type="Gene3D" id="1.10.3730.20">
    <property type="match status" value="1"/>
</dbReference>
<feature type="non-terminal residue" evidence="3">
    <location>
        <position position="1"/>
    </location>
</feature>
<dbReference type="InterPro" id="IPR037185">
    <property type="entry name" value="EmrE-like"/>
</dbReference>
<dbReference type="Pfam" id="PF00893">
    <property type="entry name" value="Multi_Drug_Res"/>
    <property type="match status" value="1"/>
</dbReference>
<gene>
    <name evidence="3" type="ORF">GNY86_20885</name>
</gene>
<feature type="transmembrane region" description="Helical" evidence="2">
    <location>
        <begin position="12"/>
        <end position="33"/>
    </location>
</feature>
<keyword evidence="1 2" id="KW-0812">Transmembrane</keyword>
<dbReference type="RefSeq" id="WP_266095758.1">
    <property type="nucleotide sequence ID" value="NZ_WPIP01000391.1"/>
</dbReference>
<keyword evidence="2" id="KW-1133">Transmembrane helix</keyword>
<comment type="subcellular location">
    <subcellularLocation>
        <location evidence="1">Cell membrane</location>
        <topology evidence="1">Multi-pass membrane protein</topology>
    </subcellularLocation>
</comment>
<protein>
    <submittedName>
        <fullName evidence="3">Quaternary ammonium transporter</fullName>
    </submittedName>
</protein>
<dbReference type="AlphaFoldDB" id="A0A6I4ILR0"/>
<accession>A0A6I4ILR0</accession>
<dbReference type="SUPFAM" id="SSF103481">
    <property type="entry name" value="Multidrug resistance efflux transporter EmrE"/>
    <property type="match status" value="1"/>
</dbReference>
<sequence length="63" mass="6674">AAIALKYMQAGILYVLWSGVGVLATAFLAKIFLGQNIDVAGWIGIGFITVGLMIIAQYSNIDV</sequence>
<feature type="transmembrane region" description="Helical" evidence="2">
    <location>
        <begin position="39"/>
        <end position="58"/>
    </location>
</feature>
<dbReference type="GO" id="GO:0022857">
    <property type="term" value="F:transmembrane transporter activity"/>
    <property type="evidence" value="ECO:0007669"/>
    <property type="project" value="InterPro"/>
</dbReference>
<name>A0A6I4ILR0_ACIBA</name>
<proteinExistence type="inferred from homology"/>
<dbReference type="Proteomes" id="UP000439424">
    <property type="component" value="Unassembled WGS sequence"/>
</dbReference>
<dbReference type="GO" id="GO:0005886">
    <property type="term" value="C:plasma membrane"/>
    <property type="evidence" value="ECO:0007669"/>
    <property type="project" value="UniProtKB-SubCell"/>
</dbReference>
<comment type="caution">
    <text evidence="3">The sequence shown here is derived from an EMBL/GenBank/DDBJ whole genome shotgun (WGS) entry which is preliminary data.</text>
</comment>
<evidence type="ECO:0000256" key="1">
    <source>
        <dbReference type="RuleBase" id="RU003942"/>
    </source>
</evidence>
<organism evidence="3 4">
    <name type="scientific">Acinetobacter baumannii</name>
    <dbReference type="NCBI Taxonomy" id="470"/>
    <lineage>
        <taxon>Bacteria</taxon>
        <taxon>Pseudomonadati</taxon>
        <taxon>Pseudomonadota</taxon>
        <taxon>Gammaproteobacteria</taxon>
        <taxon>Moraxellales</taxon>
        <taxon>Moraxellaceae</taxon>
        <taxon>Acinetobacter</taxon>
        <taxon>Acinetobacter calcoaceticus/baumannii complex</taxon>
    </lineage>
</organism>
<comment type="similarity">
    <text evidence="1">Belongs to the drug/metabolite transporter (DMT) superfamily. Small multidrug resistance (SMR) (TC 2.A.7.1) family.</text>
</comment>
<dbReference type="InterPro" id="IPR045324">
    <property type="entry name" value="Small_multidrug_res"/>
</dbReference>
<evidence type="ECO:0000313" key="3">
    <source>
        <dbReference type="EMBL" id="MVM93993.1"/>
    </source>
</evidence>
<keyword evidence="2" id="KW-0472">Membrane</keyword>
<evidence type="ECO:0000313" key="4">
    <source>
        <dbReference type="Proteomes" id="UP000439424"/>
    </source>
</evidence>
<evidence type="ECO:0000256" key="2">
    <source>
        <dbReference type="SAM" id="Phobius"/>
    </source>
</evidence>
<reference evidence="3 4" key="1">
    <citation type="submission" date="2019-11" db="EMBL/GenBank/DDBJ databases">
        <title>Multidrug-resistant Acinetobacter baumannii moving toward extensively drug-resistant over fifteen years in South of Brazil.</title>
        <authorList>
            <person name="Fedrigo N.H."/>
            <person name="Cerdeira L."/>
            <person name="Fuga B."/>
            <person name="Marini P.V.B."/>
            <person name="Shinohara D.R."/>
            <person name="Carrara-Marroni F.E."/>
            <person name="Lincopan N."/>
            <person name="Tognim M.C.B."/>
        </authorList>
    </citation>
    <scope>NUCLEOTIDE SEQUENCE [LARGE SCALE GENOMIC DNA]</scope>
    <source>
        <strain evidence="3 4">Ac576</strain>
    </source>
</reference>